<feature type="compositionally biased region" description="Polar residues" evidence="9">
    <location>
        <begin position="747"/>
        <end position="757"/>
    </location>
</feature>
<dbReference type="PROSITE" id="PS50157">
    <property type="entry name" value="ZINC_FINGER_C2H2_2"/>
    <property type="match status" value="1"/>
</dbReference>
<feature type="compositionally biased region" description="Low complexity" evidence="9">
    <location>
        <begin position="425"/>
        <end position="442"/>
    </location>
</feature>
<dbReference type="GO" id="GO:0008270">
    <property type="term" value="F:zinc ion binding"/>
    <property type="evidence" value="ECO:0007669"/>
    <property type="project" value="UniProtKB-KW"/>
</dbReference>
<feature type="domain" description="BTB" evidence="10">
    <location>
        <begin position="241"/>
        <end position="306"/>
    </location>
</feature>
<evidence type="ECO:0000256" key="2">
    <source>
        <dbReference type="ARBA" id="ARBA00022540"/>
    </source>
</evidence>
<feature type="region of interest" description="Disordered" evidence="9">
    <location>
        <begin position="370"/>
        <end position="464"/>
    </location>
</feature>
<reference evidence="12" key="2">
    <citation type="journal article" date="2023" name="BMC Genomics">
        <title>Pest status, molecular evolution, and epigenetic factors derived from the genome assembly of Frankliniella fusca, a thysanopteran phytovirus vector.</title>
        <authorList>
            <person name="Catto M.A."/>
            <person name="Labadie P.E."/>
            <person name="Jacobson A.L."/>
            <person name="Kennedy G.G."/>
            <person name="Srinivasan R."/>
            <person name="Hunt B.G."/>
        </authorList>
    </citation>
    <scope>NUCLEOTIDE SEQUENCE</scope>
    <source>
        <strain evidence="12">PL_HMW_Pooled</strain>
    </source>
</reference>
<keyword evidence="2 8" id="KW-0396">Initiation factor</keyword>
<feature type="region of interest" description="Disordered" evidence="9">
    <location>
        <begin position="895"/>
        <end position="916"/>
    </location>
</feature>
<dbReference type="InterPro" id="IPR001040">
    <property type="entry name" value="TIF_eIF_4E"/>
</dbReference>
<evidence type="ECO:0000256" key="8">
    <source>
        <dbReference type="RuleBase" id="RU004374"/>
    </source>
</evidence>
<dbReference type="Pfam" id="PF09237">
    <property type="entry name" value="GAGA"/>
    <property type="match status" value="2"/>
</dbReference>
<dbReference type="Gene3D" id="3.30.160.60">
    <property type="entry name" value="Classic Zinc Finger"/>
    <property type="match status" value="1"/>
</dbReference>
<dbReference type="PANTHER" id="PTHR11960:SF8">
    <property type="entry name" value="EUKARYOTIC TRANSLATION INITIATION FACTOR 4E1-RELATED"/>
    <property type="match status" value="1"/>
</dbReference>
<reference evidence="12" key="1">
    <citation type="submission" date="2021-07" db="EMBL/GenBank/DDBJ databases">
        <authorList>
            <person name="Catto M.A."/>
            <person name="Jacobson A."/>
            <person name="Kennedy G."/>
            <person name="Labadie P."/>
            <person name="Hunt B.G."/>
            <person name="Srinivasan R."/>
        </authorList>
    </citation>
    <scope>NUCLEOTIDE SEQUENCE</scope>
    <source>
        <strain evidence="12">PL_HMW_Pooled</strain>
        <tissue evidence="12">Head</tissue>
    </source>
</reference>
<dbReference type="EMBL" id="JAHWGI010000518">
    <property type="protein sequence ID" value="KAK3916353.1"/>
    <property type="molecule type" value="Genomic_DNA"/>
</dbReference>
<comment type="similarity">
    <text evidence="1 8">Belongs to the eukaryotic initiation factor 4E family.</text>
</comment>
<feature type="compositionally biased region" description="Low complexity" evidence="9">
    <location>
        <begin position="783"/>
        <end position="794"/>
    </location>
</feature>
<sequence length="916" mass="100379">MAGNKADEVEETAGEKQQQQQQAKGDDLSGEMLIKHPLHNTWTLWFYENDRKKSWEENQREITSFDTVEDFWSLYNHIKMASELGMGCDYSLFKKGVRPMWEDDANKHGGRWLLNVEKKNSELDRFWLEVLMCLVGEAFDEYSDEICGAVVNVRARADKIGIWTADSNHSTSIMEIGRRLKSRLTLPAKMVMSYQSHKDTASKNWITTMGSSTQLYNLGWNDFDSSLRLAVKGLRSRRDLVDVTLAAGGKTFPAHKLILSAASSLFLELLKITPCQHPVILLAGIGARELEQVLDFVYSGEVAVRPSELSALLQAAHVLEIKGLVQGSITAEKPEDQEKAEAALAASTEEGEKVSAASLAAATKTGLLDTVSMGSEPSTNRKKKKRRYSDCCDAPHDKWGKYDSDEDTSDSEGPTKEVQTNSIATQTVSSESSVSQTIQEVVKSNPSGSGDCGNKPHKQSVGTLTSVSMCPTPVLLTTGKLDQSTTVTGNQPPTSSELGRHMPLCIDESSIIPPHHLEMNEDAENKEDSLYSLLVQASQGGSNHPCVCPLCGTAVRQARNLRRHLFTSCKLRKPHLYHGREFQTPSESSSESRNLCDLGGGKHSDYSPKFALCQLSSNVGNIPLPSGFNDKCGLEDDRNLMKKECEEEDSSEPEEVVCRPSISLLEIAHSINRPCSSGNADIAAAADAAALAASTLADKKGISEQPAACPLCNAIIRQSRNLRRHLELKHFGKRPKKGKGGKRKTRSSQCDTDTESNAGSVADTTVIEHVQVEMKSPCDAVLSSVPASASSSPTQTPPPKHHTLTELQPAHQHHNVEAYLHQQQLQQLDSFHHMAPPSSNSTYQIPYPHPHPHLSMLRGDPHRKHKVVKSPITEGSLTTAGRDYVDAIRLSLLSGQGWEGSPSSEGEEVTEPHQPP</sequence>
<keyword evidence="5 8" id="KW-0648">Protein biosynthesis</keyword>
<dbReference type="InterPro" id="IPR000210">
    <property type="entry name" value="BTB/POZ_dom"/>
</dbReference>
<feature type="region of interest" description="Disordered" evidence="9">
    <location>
        <begin position="481"/>
        <end position="500"/>
    </location>
</feature>
<dbReference type="PROSITE" id="PS50097">
    <property type="entry name" value="BTB"/>
    <property type="match status" value="1"/>
</dbReference>
<feature type="compositionally biased region" description="Low complexity" evidence="9">
    <location>
        <begin position="895"/>
        <end position="904"/>
    </location>
</feature>
<dbReference type="GO" id="GO:0000340">
    <property type="term" value="F:RNA 7-methylguanosine cap binding"/>
    <property type="evidence" value="ECO:0007669"/>
    <property type="project" value="UniProtKB-ARBA"/>
</dbReference>
<feature type="region of interest" description="Disordered" evidence="9">
    <location>
        <begin position="728"/>
        <end position="757"/>
    </location>
</feature>
<keyword evidence="4 8" id="KW-0694">RNA-binding</keyword>
<dbReference type="SUPFAM" id="SSF55418">
    <property type="entry name" value="eIF4e-like"/>
    <property type="match status" value="1"/>
</dbReference>
<evidence type="ECO:0000256" key="5">
    <source>
        <dbReference type="ARBA" id="ARBA00022917"/>
    </source>
</evidence>
<dbReference type="AlphaFoldDB" id="A0AAE1LE64"/>
<proteinExistence type="inferred from homology"/>
<dbReference type="GO" id="GO:0003743">
    <property type="term" value="F:translation initiation factor activity"/>
    <property type="evidence" value="ECO:0007669"/>
    <property type="project" value="UniProtKB-KW"/>
</dbReference>
<dbReference type="InterPro" id="IPR019770">
    <property type="entry name" value="TIF_eIF_4E_CS"/>
</dbReference>
<dbReference type="CDD" id="cd18315">
    <property type="entry name" value="BTB_POZ_BAB-like"/>
    <property type="match status" value="1"/>
</dbReference>
<evidence type="ECO:0000256" key="6">
    <source>
        <dbReference type="ARBA" id="ARBA00032656"/>
    </source>
</evidence>
<dbReference type="GO" id="GO:0016281">
    <property type="term" value="C:eukaryotic translation initiation factor 4F complex"/>
    <property type="evidence" value="ECO:0007669"/>
    <property type="project" value="TreeGrafter"/>
</dbReference>
<keyword evidence="3" id="KW-0810">Translation regulation</keyword>
<dbReference type="SUPFAM" id="SSF57667">
    <property type="entry name" value="beta-beta-alpha zinc fingers"/>
    <property type="match status" value="1"/>
</dbReference>
<evidence type="ECO:0000259" key="11">
    <source>
        <dbReference type="PROSITE" id="PS50157"/>
    </source>
</evidence>
<dbReference type="Gene3D" id="3.30.710.10">
    <property type="entry name" value="Potassium Channel Kv1.1, Chain A"/>
    <property type="match status" value="1"/>
</dbReference>
<evidence type="ECO:0000313" key="12">
    <source>
        <dbReference type="EMBL" id="KAK3916353.1"/>
    </source>
</evidence>
<dbReference type="PROSITE" id="PS00813">
    <property type="entry name" value="IF4E"/>
    <property type="match status" value="1"/>
</dbReference>
<evidence type="ECO:0000256" key="4">
    <source>
        <dbReference type="ARBA" id="ARBA00022884"/>
    </source>
</evidence>
<dbReference type="Proteomes" id="UP001219518">
    <property type="component" value="Unassembled WGS sequence"/>
</dbReference>
<organism evidence="12 13">
    <name type="scientific">Frankliniella fusca</name>
    <dbReference type="NCBI Taxonomy" id="407009"/>
    <lineage>
        <taxon>Eukaryota</taxon>
        <taxon>Metazoa</taxon>
        <taxon>Ecdysozoa</taxon>
        <taxon>Arthropoda</taxon>
        <taxon>Hexapoda</taxon>
        <taxon>Insecta</taxon>
        <taxon>Pterygota</taxon>
        <taxon>Neoptera</taxon>
        <taxon>Paraneoptera</taxon>
        <taxon>Thysanoptera</taxon>
        <taxon>Terebrantia</taxon>
        <taxon>Thripoidea</taxon>
        <taxon>Thripidae</taxon>
        <taxon>Frankliniella</taxon>
    </lineage>
</organism>
<dbReference type="SMART" id="SM00225">
    <property type="entry name" value="BTB"/>
    <property type="match status" value="1"/>
</dbReference>
<feature type="region of interest" description="Disordered" evidence="9">
    <location>
        <begin position="1"/>
        <end position="26"/>
    </location>
</feature>
<dbReference type="InterPro" id="IPR036236">
    <property type="entry name" value="Znf_C2H2_sf"/>
</dbReference>
<feature type="domain" description="C2H2-type" evidence="11">
    <location>
        <begin position="707"/>
        <end position="735"/>
    </location>
</feature>
<evidence type="ECO:0000313" key="13">
    <source>
        <dbReference type="Proteomes" id="UP001219518"/>
    </source>
</evidence>
<evidence type="ECO:0000256" key="3">
    <source>
        <dbReference type="ARBA" id="ARBA00022845"/>
    </source>
</evidence>
<dbReference type="Pfam" id="PF01652">
    <property type="entry name" value="IF4E"/>
    <property type="match status" value="1"/>
</dbReference>
<protein>
    <recommendedName>
        <fullName evidence="6">eIF-4F 25 kDa subunit</fullName>
    </recommendedName>
</protein>
<dbReference type="InterPro" id="IPR013087">
    <property type="entry name" value="Znf_C2H2_type"/>
</dbReference>
<dbReference type="SUPFAM" id="SSF54695">
    <property type="entry name" value="POZ domain"/>
    <property type="match status" value="1"/>
</dbReference>
<dbReference type="InterPro" id="IPR023398">
    <property type="entry name" value="TIF_eIF4e-like"/>
</dbReference>
<comment type="caution">
    <text evidence="12">The sequence shown here is derived from an EMBL/GenBank/DDBJ whole genome shotgun (WGS) entry which is preliminary data.</text>
</comment>
<evidence type="ECO:0000259" key="10">
    <source>
        <dbReference type="PROSITE" id="PS50097"/>
    </source>
</evidence>
<dbReference type="Gene3D" id="3.30.760.10">
    <property type="entry name" value="RNA Cap, Translation Initiation Factor Eif4e"/>
    <property type="match status" value="1"/>
</dbReference>
<dbReference type="PROSITE" id="PS00028">
    <property type="entry name" value="ZINC_FINGER_C2H2_1"/>
    <property type="match status" value="1"/>
</dbReference>
<dbReference type="GO" id="GO:0006417">
    <property type="term" value="P:regulation of translation"/>
    <property type="evidence" value="ECO:0007669"/>
    <property type="project" value="UniProtKB-KW"/>
</dbReference>
<evidence type="ECO:0000256" key="9">
    <source>
        <dbReference type="SAM" id="MobiDB-lite"/>
    </source>
</evidence>
<dbReference type="InterPro" id="IPR011333">
    <property type="entry name" value="SKP1/BTB/POZ_sf"/>
</dbReference>
<gene>
    <name evidence="12" type="ORF">KUF71_025586</name>
</gene>
<keyword evidence="7" id="KW-0479">Metal-binding</keyword>
<evidence type="ECO:0000256" key="7">
    <source>
        <dbReference type="PROSITE-ProRule" id="PRU00042"/>
    </source>
</evidence>
<name>A0AAE1LE64_9NEOP</name>
<feature type="region of interest" description="Disordered" evidence="9">
    <location>
        <begin position="783"/>
        <end position="803"/>
    </location>
</feature>
<evidence type="ECO:0000256" key="1">
    <source>
        <dbReference type="ARBA" id="ARBA00009860"/>
    </source>
</evidence>
<dbReference type="InterPro" id="IPR015318">
    <property type="entry name" value="Znf_GAGA-bd_fac"/>
</dbReference>
<keyword evidence="7" id="KW-0862">Zinc</keyword>
<keyword evidence="13" id="KW-1185">Reference proteome</keyword>
<feature type="compositionally biased region" description="Polar residues" evidence="9">
    <location>
        <begin position="481"/>
        <end position="497"/>
    </location>
</feature>
<feature type="compositionally biased region" description="Basic and acidic residues" evidence="9">
    <location>
        <begin position="388"/>
        <end position="403"/>
    </location>
</feature>
<dbReference type="Pfam" id="PF00651">
    <property type="entry name" value="BTB"/>
    <property type="match status" value="1"/>
</dbReference>
<accession>A0AAE1LE64</accession>
<keyword evidence="7" id="KW-0863">Zinc-finger</keyword>
<feature type="compositionally biased region" description="Basic residues" evidence="9">
    <location>
        <begin position="731"/>
        <end position="746"/>
    </location>
</feature>
<dbReference type="PANTHER" id="PTHR11960">
    <property type="entry name" value="EUKARYOTIC TRANSLATION INITIATION FACTOR 4E RELATED"/>
    <property type="match status" value="1"/>
</dbReference>